<protein>
    <submittedName>
        <fullName evidence="2">Abhydrolase_3 domain-containing protein</fullName>
    </submittedName>
</protein>
<accession>A0A1I7X597</accession>
<sequence length="64" mass="7225">MGTNSDLSPIFGVREDLPPAMIITAEYDVLRRRHTVRETTGRVWGANGVEALRKCVPRTMQHAF</sequence>
<reference evidence="2" key="1">
    <citation type="submission" date="2016-11" db="UniProtKB">
        <authorList>
            <consortium name="WormBaseParasite"/>
        </authorList>
    </citation>
    <scope>IDENTIFICATION</scope>
</reference>
<dbReference type="WBParaSite" id="Hba_12774">
    <property type="protein sequence ID" value="Hba_12774"/>
    <property type="gene ID" value="Hba_12774"/>
</dbReference>
<dbReference type="Proteomes" id="UP000095283">
    <property type="component" value="Unplaced"/>
</dbReference>
<dbReference type="AlphaFoldDB" id="A0A1I7X597"/>
<keyword evidence="1" id="KW-1185">Reference proteome</keyword>
<evidence type="ECO:0000313" key="2">
    <source>
        <dbReference type="WBParaSite" id="Hba_12774"/>
    </source>
</evidence>
<proteinExistence type="predicted"/>
<evidence type="ECO:0000313" key="1">
    <source>
        <dbReference type="Proteomes" id="UP000095283"/>
    </source>
</evidence>
<organism evidence="1 2">
    <name type="scientific">Heterorhabditis bacteriophora</name>
    <name type="common">Entomopathogenic nematode worm</name>
    <dbReference type="NCBI Taxonomy" id="37862"/>
    <lineage>
        <taxon>Eukaryota</taxon>
        <taxon>Metazoa</taxon>
        <taxon>Ecdysozoa</taxon>
        <taxon>Nematoda</taxon>
        <taxon>Chromadorea</taxon>
        <taxon>Rhabditida</taxon>
        <taxon>Rhabditina</taxon>
        <taxon>Rhabditomorpha</taxon>
        <taxon>Strongyloidea</taxon>
        <taxon>Heterorhabditidae</taxon>
        <taxon>Heterorhabditis</taxon>
    </lineage>
</organism>
<name>A0A1I7X597_HETBA</name>